<name>A0A8S4GHX6_PLUXY</name>
<feature type="compositionally biased region" description="Polar residues" evidence="1">
    <location>
        <begin position="162"/>
        <end position="173"/>
    </location>
</feature>
<protein>
    <submittedName>
        <fullName evidence="2">(diamondback moth) hypothetical protein</fullName>
    </submittedName>
</protein>
<feature type="compositionally biased region" description="Basic residues" evidence="1">
    <location>
        <begin position="188"/>
        <end position="203"/>
    </location>
</feature>
<feature type="region of interest" description="Disordered" evidence="1">
    <location>
        <begin position="147"/>
        <end position="216"/>
    </location>
</feature>
<sequence>MASVMKRSLVLKNVVMNKSAKGGLLAAQGKENYLNSIPLVRRQQTCHYSEKKHDGKEGKPHGMASGFSGQICPNCGGMAPVAPIPPYGPINPGNPTGPIHGPPTPCGPAGPYPAGPYNPFGPYPVPAPNGPNAPERPPKEFDVEVKKGKTNTNQPPGHLRTSRSFTNRATTPSRRPLLQSQSTNLLQSRHRNDKNGGKNKNKGASKSDKNPCSSANPPTTPPDCPGTCLPPPCHCPPKCVQYMTGYFYYPYGWWYCGPYHQSACAPCGPVTAEPCPCPAPQPPAEKMPATACMCPGGLGAATPLATSGVAGSPSMGAKQAPFPPFGTAPPKDIIESSPLAARVKKPDYPSKEQSASESLKAKDKESKSGISKFFSFNNLEQPSLPSDSSPKRFMSTGATEEEPDNILHKTSHTANTNAKR</sequence>
<comment type="caution">
    <text evidence="2">The sequence shown here is derived from an EMBL/GenBank/DDBJ whole genome shotgun (WGS) entry which is preliminary data.</text>
</comment>
<evidence type="ECO:0000313" key="2">
    <source>
        <dbReference type="EMBL" id="CAG9138588.1"/>
    </source>
</evidence>
<feature type="region of interest" description="Disordered" evidence="1">
    <location>
        <begin position="46"/>
        <end position="65"/>
    </location>
</feature>
<feature type="compositionally biased region" description="Polar residues" evidence="1">
    <location>
        <begin position="374"/>
        <end position="388"/>
    </location>
</feature>
<dbReference type="AlphaFoldDB" id="A0A8S4GHX6"/>
<gene>
    <name evidence="2" type="ORF">PLXY2_LOCUS16843</name>
</gene>
<evidence type="ECO:0000256" key="1">
    <source>
        <dbReference type="SAM" id="MobiDB-lite"/>
    </source>
</evidence>
<dbReference type="Proteomes" id="UP000653454">
    <property type="component" value="Unassembled WGS sequence"/>
</dbReference>
<keyword evidence="3" id="KW-1185">Reference proteome</keyword>
<dbReference type="EMBL" id="CAJHNJ030000693">
    <property type="protein sequence ID" value="CAG9138588.1"/>
    <property type="molecule type" value="Genomic_DNA"/>
</dbReference>
<reference evidence="2" key="1">
    <citation type="submission" date="2020-11" db="EMBL/GenBank/DDBJ databases">
        <authorList>
            <person name="Whiteford S."/>
        </authorList>
    </citation>
    <scope>NUCLEOTIDE SEQUENCE</scope>
</reference>
<accession>A0A8S4GHX6</accession>
<feature type="region of interest" description="Disordered" evidence="1">
    <location>
        <begin position="310"/>
        <end position="420"/>
    </location>
</feature>
<proteinExistence type="predicted"/>
<evidence type="ECO:0000313" key="3">
    <source>
        <dbReference type="Proteomes" id="UP000653454"/>
    </source>
</evidence>
<organism evidence="2 3">
    <name type="scientific">Plutella xylostella</name>
    <name type="common">Diamondback moth</name>
    <name type="synonym">Plutella maculipennis</name>
    <dbReference type="NCBI Taxonomy" id="51655"/>
    <lineage>
        <taxon>Eukaryota</taxon>
        <taxon>Metazoa</taxon>
        <taxon>Ecdysozoa</taxon>
        <taxon>Arthropoda</taxon>
        <taxon>Hexapoda</taxon>
        <taxon>Insecta</taxon>
        <taxon>Pterygota</taxon>
        <taxon>Neoptera</taxon>
        <taxon>Endopterygota</taxon>
        <taxon>Lepidoptera</taxon>
        <taxon>Glossata</taxon>
        <taxon>Ditrysia</taxon>
        <taxon>Yponomeutoidea</taxon>
        <taxon>Plutellidae</taxon>
        <taxon>Plutella</taxon>
    </lineage>
</organism>
<feature type="compositionally biased region" description="Low complexity" evidence="1">
    <location>
        <begin position="177"/>
        <end position="187"/>
    </location>
</feature>
<feature type="compositionally biased region" description="Basic and acidic residues" evidence="1">
    <location>
        <begin position="48"/>
        <end position="60"/>
    </location>
</feature>